<evidence type="ECO:0000313" key="14">
    <source>
        <dbReference type="Proteomes" id="UP000008143"/>
    </source>
</evidence>
<reference evidence="15" key="3">
    <citation type="submission" date="2025-04" db="UniProtKB">
        <authorList>
            <consortium name="RefSeq"/>
        </authorList>
    </citation>
    <scope>IDENTIFICATION</scope>
    <source>
        <strain evidence="15">Nigerian</strain>
        <tissue evidence="15">Liver and blood</tissue>
    </source>
</reference>
<feature type="active site" description="Nucleophile" evidence="9">
    <location>
        <position position="299"/>
    </location>
</feature>
<evidence type="ECO:0000256" key="12">
    <source>
        <dbReference type="SAM" id="Phobius"/>
    </source>
</evidence>
<keyword evidence="3" id="KW-0328">Glycosyltransferase</keyword>
<evidence type="ECO:0000256" key="1">
    <source>
        <dbReference type="ARBA" id="ARBA00004606"/>
    </source>
</evidence>
<evidence type="ECO:0000256" key="7">
    <source>
        <dbReference type="ARBA" id="ARBA00022989"/>
    </source>
</evidence>
<keyword evidence="14" id="KW-1185">Reference proteome</keyword>
<feature type="binding site" evidence="11">
    <location>
        <position position="207"/>
    </location>
    <ligand>
        <name>Mn(2+)</name>
        <dbReference type="ChEBI" id="CHEBI:29035"/>
    </ligand>
</feature>
<dbReference type="InterPro" id="IPR005076">
    <property type="entry name" value="Glyco_trans_6"/>
</dbReference>
<accession>A0A803K8J7</accession>
<dbReference type="GO" id="GO:0004380">
    <property type="term" value="F:glycoprotein-fucosylgalactoside alpha-N-acetylgalactosaminyltransferase activity"/>
    <property type="evidence" value="ECO:0000318"/>
    <property type="project" value="GO_Central"/>
</dbReference>
<evidence type="ECO:0000256" key="5">
    <source>
        <dbReference type="ARBA" id="ARBA00022692"/>
    </source>
</evidence>
<evidence type="ECO:0000256" key="4">
    <source>
        <dbReference type="ARBA" id="ARBA00022679"/>
    </source>
</evidence>
<keyword evidence="11" id="KW-0464">Manganese</keyword>
<dbReference type="Pfam" id="PF03414">
    <property type="entry name" value="Glyco_transf_6"/>
    <property type="match status" value="1"/>
</dbReference>
<dbReference type="KEGG" id="xtr:100492744"/>
<evidence type="ECO:0000256" key="8">
    <source>
        <dbReference type="ARBA" id="ARBA00023136"/>
    </source>
</evidence>
<evidence type="ECO:0000313" key="15">
    <source>
        <dbReference type="RefSeq" id="XP_017945052.2"/>
    </source>
</evidence>
<comment type="subcellular location">
    <subcellularLocation>
        <location evidence="1">Membrane</location>
        <topology evidence="1">Single-pass type II membrane protein</topology>
    </subcellularLocation>
</comment>
<dbReference type="Xenbase" id="XB-GENE-29081319">
    <property type="gene designation" value="LOC100492744"/>
</dbReference>
<dbReference type="FunFam" id="3.90.550.10:FF:000022">
    <property type="entry name" value="Histo-blood group ABO system transferase"/>
    <property type="match status" value="1"/>
</dbReference>
<dbReference type="InterPro" id="IPR029044">
    <property type="entry name" value="Nucleotide-diphossugar_trans"/>
</dbReference>
<gene>
    <name evidence="13 15 16" type="primary">LOC100492744</name>
</gene>
<dbReference type="GO" id="GO:0016020">
    <property type="term" value="C:membrane"/>
    <property type="evidence" value="ECO:0007669"/>
    <property type="project" value="UniProtKB-SubCell"/>
</dbReference>
<feature type="binding site" evidence="11">
    <location>
        <position position="209"/>
    </location>
    <ligand>
        <name>Mn(2+)</name>
        <dbReference type="ChEBI" id="CHEBI:29035"/>
    </ligand>
</feature>
<feature type="binding site" evidence="10">
    <location>
        <begin position="207"/>
        <end position="209"/>
    </location>
    <ligand>
        <name>UDP-N-acetyl-alpha-D-galactosamine</name>
        <dbReference type="ChEBI" id="CHEBI:67138"/>
    </ligand>
</feature>
<dbReference type="Proteomes" id="UP000008143">
    <property type="component" value="Chromosome 8"/>
</dbReference>
<reference evidence="13" key="1">
    <citation type="journal article" date="2010" name="Science">
        <title>The genome of the Western clawed frog Xenopus tropicalis.</title>
        <authorList>
            <person name="Hellsten U."/>
            <person name="Harland R.M."/>
            <person name="Gilchrist M.J."/>
            <person name="Hendrix D."/>
            <person name="Jurka J."/>
            <person name="Kapitonov V."/>
            <person name="Ovcharenko I."/>
            <person name="Putnam N.H."/>
            <person name="Shu S."/>
            <person name="Taher L."/>
            <person name="Blitz I.L."/>
            <person name="Blumberg B."/>
            <person name="Dichmann D.S."/>
            <person name="Dubchak I."/>
            <person name="Amaya E."/>
            <person name="Detter J.C."/>
            <person name="Fletcher R."/>
            <person name="Gerhard D.S."/>
            <person name="Goodstein D."/>
            <person name="Graves T."/>
            <person name="Grigoriev I.V."/>
            <person name="Grimwood J."/>
            <person name="Kawashima T."/>
            <person name="Lindquist E."/>
            <person name="Lucas S.M."/>
            <person name="Mead P.E."/>
            <person name="Mitros T."/>
            <person name="Ogino H."/>
            <person name="Ohta Y."/>
            <person name="Poliakov A.V."/>
            <person name="Pollet N."/>
            <person name="Robert J."/>
            <person name="Salamov A."/>
            <person name="Sater A.K."/>
            <person name="Schmutz J."/>
            <person name="Terry A."/>
            <person name="Vize P.D."/>
            <person name="Warren W.C."/>
            <person name="Wells D."/>
            <person name="Wills A."/>
            <person name="Wilson R.K."/>
            <person name="Zimmerman L.B."/>
            <person name="Zorn A.M."/>
            <person name="Grainger R."/>
            <person name="Grammer T."/>
            <person name="Khokha M.K."/>
            <person name="Richardson P.M."/>
            <person name="Rokhsar D.S."/>
        </authorList>
    </citation>
    <scope>NUCLEOTIDE SEQUENCE [LARGE SCALE GENOMIC DNA]</scope>
    <source>
        <strain evidence="13">Nigerian</strain>
    </source>
</reference>
<reference evidence="13" key="2">
    <citation type="submission" date="2021-03" db="UniProtKB">
        <authorList>
            <consortium name="Ensembl"/>
        </authorList>
    </citation>
    <scope>IDENTIFICATION</scope>
</reference>
<keyword evidence="5 12" id="KW-0812">Transmembrane</keyword>
<comment type="cofactor">
    <cofactor evidence="11">
        <name>Mn(2+)</name>
        <dbReference type="ChEBI" id="CHEBI:29035"/>
    </cofactor>
    <text evidence="11">Binds 1 Mn(2+) ion per subunit.</text>
</comment>
<dbReference type="GO" id="GO:0031982">
    <property type="term" value="C:vesicle"/>
    <property type="evidence" value="ECO:0000318"/>
    <property type="project" value="GO_Central"/>
</dbReference>
<protein>
    <submittedName>
        <fullName evidence="13 15">Histo-blood group ABO system transferase</fullName>
    </submittedName>
</protein>
<dbReference type="GeneID" id="100492744"/>
<dbReference type="OrthoDB" id="10013941at2759"/>
<comment type="similarity">
    <text evidence="2">Belongs to the glycosyltransferase 6 family.</text>
</comment>
<dbReference type="PANTHER" id="PTHR10462">
    <property type="entry name" value="GLYCOSYLTRANSFERASE-RELATED"/>
    <property type="match status" value="1"/>
</dbReference>
<evidence type="ECO:0000256" key="11">
    <source>
        <dbReference type="PIRSR" id="PIRSR605076-3"/>
    </source>
</evidence>
<organism evidence="13">
    <name type="scientific">Xenopus tropicalis</name>
    <name type="common">Western clawed frog</name>
    <name type="synonym">Silurana tropicalis</name>
    <dbReference type="NCBI Taxonomy" id="8364"/>
    <lineage>
        <taxon>Eukaryota</taxon>
        <taxon>Metazoa</taxon>
        <taxon>Chordata</taxon>
        <taxon>Craniata</taxon>
        <taxon>Vertebrata</taxon>
        <taxon>Euteleostomi</taxon>
        <taxon>Amphibia</taxon>
        <taxon>Batrachia</taxon>
        <taxon>Anura</taxon>
        <taxon>Pipoidea</taxon>
        <taxon>Pipidae</taxon>
        <taxon>Xenopodinae</taxon>
        <taxon>Xenopus</taxon>
        <taxon>Silurana</taxon>
    </lineage>
</organism>
<evidence type="ECO:0000256" key="2">
    <source>
        <dbReference type="ARBA" id="ARBA00010413"/>
    </source>
</evidence>
<keyword evidence="4 15" id="KW-0808">Transferase</keyword>
<dbReference type="Gene3D" id="3.90.550.10">
    <property type="entry name" value="Spore Coat Polysaccharide Biosynthesis Protein SpsA, Chain A"/>
    <property type="match status" value="1"/>
</dbReference>
<dbReference type="SUPFAM" id="SSF53448">
    <property type="entry name" value="Nucleotide-diphospho-sugar transferases"/>
    <property type="match status" value="1"/>
</dbReference>
<dbReference type="GeneTree" id="ENSGT00950000182858"/>
<keyword evidence="8 12" id="KW-0472">Membrane</keyword>
<sequence length="347" mass="40347">MLSRKGSITGRKWIVIFVSGFILFFSLTWFWSHGSTACNPFTEHASGTRCSKKIVSDVSSYSYRIVYDQPNLLSPPKTSFTTLTPWLAPIIFEGTYNLNILNALFHQRGVRIGLTVFAVRKYNIFVKTLIETAEQFFMAGHKVSYYVFTDDIDAIPKVPLKEGRSLLIIKIPGYKRWQDITMRRMQLIRDYISQRLINEVDYLACLDADMKFTDDVGVEILSDLFGVIHHGYFGKPREEFTYERRNNSEAYIPVDEGDFYYTGCFFGGSVVEVYRLTNFCHNVMLADKARNIEALWHDESYLNKYFLHHKPTKLLSPEYAWNDYGPGHLAKKRRIVHVPKDYNVIRD</sequence>
<keyword evidence="7 12" id="KW-1133">Transmembrane helix</keyword>
<feature type="binding site" evidence="10">
    <location>
        <position position="122"/>
    </location>
    <ligand>
        <name>UDP-N-acetyl-alpha-D-galactosamine</name>
        <dbReference type="ChEBI" id="CHEBI:67138"/>
    </ligand>
</feature>
<dbReference type="GO" id="GO:0046872">
    <property type="term" value="F:metal ion binding"/>
    <property type="evidence" value="ECO:0007669"/>
    <property type="project" value="UniProtKB-KW"/>
</dbReference>
<evidence type="ECO:0000313" key="16">
    <source>
        <dbReference type="Xenbase" id="XB-GENE-29081319"/>
    </source>
</evidence>
<dbReference type="GO" id="GO:0005794">
    <property type="term" value="C:Golgi apparatus"/>
    <property type="evidence" value="ECO:0000318"/>
    <property type="project" value="GO_Central"/>
</dbReference>
<name>A0A803K8J7_XENTR</name>
<feature type="binding site" evidence="10">
    <location>
        <position position="229"/>
    </location>
    <ligand>
        <name>an alpha-L-fucosyl-(1-&gt;2)-beta-D-galactosyl derivative</name>
        <dbReference type="ChEBI" id="CHEBI:140327"/>
    </ligand>
</feature>
<dbReference type="AlphaFoldDB" id="A0A803K8J7"/>
<evidence type="ECO:0000256" key="3">
    <source>
        <dbReference type="ARBA" id="ARBA00022676"/>
    </source>
</evidence>
<dbReference type="RefSeq" id="XP_017945052.2">
    <property type="nucleotide sequence ID" value="XM_018089563.2"/>
</dbReference>
<feature type="transmembrane region" description="Helical" evidence="12">
    <location>
        <begin position="12"/>
        <end position="31"/>
    </location>
</feature>
<keyword evidence="6" id="KW-0735">Signal-anchor</keyword>
<evidence type="ECO:0000256" key="9">
    <source>
        <dbReference type="PIRSR" id="PIRSR605076-1"/>
    </source>
</evidence>
<dbReference type="GO" id="GO:0005975">
    <property type="term" value="P:carbohydrate metabolic process"/>
    <property type="evidence" value="ECO:0007669"/>
    <property type="project" value="InterPro"/>
</dbReference>
<feature type="binding site" evidence="10">
    <location>
        <begin position="117"/>
        <end position="119"/>
    </location>
    <ligand>
        <name>UDP-N-acetyl-alpha-D-galactosamine</name>
        <dbReference type="ChEBI" id="CHEBI:67138"/>
    </ligand>
</feature>
<dbReference type="PANTHER" id="PTHR10462:SF56">
    <property type="entry name" value="HISTO-BLOOD GROUP ABO SYSTEM TRANSFERASE"/>
    <property type="match status" value="1"/>
</dbReference>
<dbReference type="Ensembl" id="ENSXETT00000115466">
    <property type="protein sequence ID" value="ENSXETP00000116725"/>
    <property type="gene ID" value="ENSXETG00000041901"/>
</dbReference>
<evidence type="ECO:0000256" key="10">
    <source>
        <dbReference type="PIRSR" id="PIRSR605076-2"/>
    </source>
</evidence>
<dbReference type="OMA" id="CHITILA"/>
<evidence type="ECO:0000313" key="13">
    <source>
        <dbReference type="Ensembl" id="ENSXETP00000116725"/>
    </source>
</evidence>
<proteinExistence type="inferred from homology"/>
<feature type="binding site" evidence="10">
    <location>
        <position position="299"/>
    </location>
    <ligand>
        <name>an alpha-L-fucosyl-(1-&gt;2)-beta-D-galactosyl derivative</name>
        <dbReference type="ChEBI" id="CHEBI:140327"/>
    </ligand>
</feature>
<keyword evidence="11" id="KW-0479">Metal-binding</keyword>
<feature type="binding site" evidence="10">
    <location>
        <position position="241"/>
    </location>
    <ligand>
        <name>an alpha-L-fucosyl-(1-&gt;2)-beta-D-galactosyl derivative</name>
        <dbReference type="ChEBI" id="CHEBI:140327"/>
    </ligand>
</feature>
<evidence type="ECO:0000256" key="6">
    <source>
        <dbReference type="ARBA" id="ARBA00022968"/>
    </source>
</evidence>